<reference evidence="2 3" key="1">
    <citation type="submission" date="2020-08" db="EMBL/GenBank/DDBJ databases">
        <title>Genomic Encyclopedia of Type Strains, Phase IV (KMG-V): Genome sequencing to study the core and pangenomes of soil and plant-associated prokaryotes.</title>
        <authorList>
            <person name="Whitman W."/>
        </authorList>
    </citation>
    <scope>NUCLEOTIDE SEQUENCE [LARGE SCALE GENOMIC DNA]</scope>
    <source>
        <strain evidence="2 3">SEMIA 402</strain>
    </source>
</reference>
<dbReference type="AlphaFoldDB" id="A0A7W6RJC1"/>
<name>A0A7W6RJC1_9HYPH</name>
<accession>A0A7W6RJC1</accession>
<dbReference type="Proteomes" id="UP000533641">
    <property type="component" value="Unassembled WGS sequence"/>
</dbReference>
<comment type="caution">
    <text evidence="2">The sequence shown here is derived from an EMBL/GenBank/DDBJ whole genome shotgun (WGS) entry which is preliminary data.</text>
</comment>
<organism evidence="2 3">
    <name type="scientific">Rhizobium mongolense</name>
    <dbReference type="NCBI Taxonomy" id="57676"/>
    <lineage>
        <taxon>Bacteria</taxon>
        <taxon>Pseudomonadati</taxon>
        <taxon>Pseudomonadota</taxon>
        <taxon>Alphaproteobacteria</taxon>
        <taxon>Hyphomicrobiales</taxon>
        <taxon>Rhizobiaceae</taxon>
        <taxon>Rhizobium/Agrobacterium group</taxon>
        <taxon>Rhizobium</taxon>
    </lineage>
</organism>
<dbReference type="EMBL" id="JACIGM010000002">
    <property type="protein sequence ID" value="MBB4273537.1"/>
    <property type="molecule type" value="Genomic_DNA"/>
</dbReference>
<sequence length="127" mass="13384">MTTTGHPVASAAAASPPAVEESEEEIGSTEYGDRADRPLNETDLRTRLWLTLGQGGVETADQISVLFDMIGKEPELTGCSSALALQARYGRPVSCVPISVTASVRLSNSSAIASKMQRVRIGPISHS</sequence>
<evidence type="ECO:0000313" key="3">
    <source>
        <dbReference type="Proteomes" id="UP000533641"/>
    </source>
</evidence>
<evidence type="ECO:0000256" key="1">
    <source>
        <dbReference type="SAM" id="MobiDB-lite"/>
    </source>
</evidence>
<feature type="compositionally biased region" description="Low complexity" evidence="1">
    <location>
        <begin position="7"/>
        <end position="19"/>
    </location>
</feature>
<gene>
    <name evidence="2" type="ORF">GGE12_001291</name>
</gene>
<protein>
    <submittedName>
        <fullName evidence="2">Uncharacterized protein</fullName>
    </submittedName>
</protein>
<proteinExistence type="predicted"/>
<feature type="region of interest" description="Disordered" evidence="1">
    <location>
        <begin position="1"/>
        <end position="39"/>
    </location>
</feature>
<evidence type="ECO:0000313" key="2">
    <source>
        <dbReference type="EMBL" id="MBB4273537.1"/>
    </source>
</evidence>